<dbReference type="Pfam" id="PF10117">
    <property type="entry name" value="McrBC"/>
    <property type="match status" value="1"/>
</dbReference>
<dbReference type="PANTHER" id="PTHR38733">
    <property type="entry name" value="PROTEIN MCRC"/>
    <property type="match status" value="1"/>
</dbReference>
<protein>
    <recommendedName>
        <fullName evidence="3">McrBC 5-methylcytosine restriction system component</fullName>
    </recommendedName>
</protein>
<evidence type="ECO:0000313" key="1">
    <source>
        <dbReference type="EMBL" id="BCZ19191.1"/>
    </source>
</evidence>
<evidence type="ECO:0000313" key="2">
    <source>
        <dbReference type="Proteomes" id="UP000826146"/>
    </source>
</evidence>
<dbReference type="EMBL" id="AP024819">
    <property type="protein sequence ID" value="BCZ19191.1"/>
    <property type="molecule type" value="Genomic_DNA"/>
</dbReference>
<dbReference type="Proteomes" id="UP000826146">
    <property type="component" value="Chromosome"/>
</dbReference>
<organism evidence="1 2">
    <name type="scientific">Helicobacter gastrofelis</name>
    <dbReference type="NCBI Taxonomy" id="2849642"/>
    <lineage>
        <taxon>Bacteria</taxon>
        <taxon>Pseudomonadati</taxon>
        <taxon>Campylobacterota</taxon>
        <taxon>Epsilonproteobacteria</taxon>
        <taxon>Campylobacterales</taxon>
        <taxon>Helicobacteraceae</taxon>
        <taxon>Helicobacter</taxon>
    </lineage>
</organism>
<proteinExistence type="predicted"/>
<name>A0ABN6I6N5_9HELI</name>
<sequence length="131" mass="15338">MQRSLRDYDVSLQEQSRYLAKDENSQNCFEMHPDVVLRNKKEVLILDTKWKVIKKQQDIDQADLYQMWAYASKYASVELIGKQRRVSVWLVYPWQGSGSTSTWTFKASEPFSVDGIQLTLKILPPQSLTYI</sequence>
<dbReference type="InterPro" id="IPR019292">
    <property type="entry name" value="McrC"/>
</dbReference>
<gene>
    <name evidence="1" type="ORF">NHP190012_08330</name>
</gene>
<accession>A0ABN6I6N5</accession>
<dbReference type="PANTHER" id="PTHR38733:SF1">
    <property type="entry name" value="TYPE IV METHYL-DIRECTED RESTRICTION ENZYME ECOKMCRBC"/>
    <property type="match status" value="1"/>
</dbReference>
<keyword evidence="2" id="KW-1185">Reference proteome</keyword>
<evidence type="ECO:0008006" key="3">
    <source>
        <dbReference type="Google" id="ProtNLM"/>
    </source>
</evidence>
<reference evidence="1 2" key="1">
    <citation type="submission" date="2021-07" db="EMBL/GenBank/DDBJ databases">
        <title>Novel Helicobacter sp. Isolated from a cat.</title>
        <authorList>
            <person name="Rimbara E."/>
            <person name="Suzuki M."/>
        </authorList>
    </citation>
    <scope>NUCLEOTIDE SEQUENCE [LARGE SCALE GENOMIC DNA]</scope>
    <source>
        <strain evidence="2">NHP19-012</strain>
    </source>
</reference>